<name>A0AAW0ZWK0_9HYME</name>
<proteinExistence type="predicted"/>
<dbReference type="Proteomes" id="UP001432146">
    <property type="component" value="Unassembled WGS sequence"/>
</dbReference>
<dbReference type="EMBL" id="JAWNGG020000117">
    <property type="protein sequence ID" value="KAK9301106.1"/>
    <property type="molecule type" value="Genomic_DNA"/>
</dbReference>
<evidence type="ECO:0000313" key="1">
    <source>
        <dbReference type="EMBL" id="KAK9301106.1"/>
    </source>
</evidence>
<dbReference type="AlphaFoldDB" id="A0AAW0ZWK0"/>
<organism evidence="1 2">
    <name type="scientific">Tetragonisca angustula</name>
    <dbReference type="NCBI Taxonomy" id="166442"/>
    <lineage>
        <taxon>Eukaryota</taxon>
        <taxon>Metazoa</taxon>
        <taxon>Ecdysozoa</taxon>
        <taxon>Arthropoda</taxon>
        <taxon>Hexapoda</taxon>
        <taxon>Insecta</taxon>
        <taxon>Pterygota</taxon>
        <taxon>Neoptera</taxon>
        <taxon>Endopterygota</taxon>
        <taxon>Hymenoptera</taxon>
        <taxon>Apocrita</taxon>
        <taxon>Aculeata</taxon>
        <taxon>Apoidea</taxon>
        <taxon>Anthophila</taxon>
        <taxon>Apidae</taxon>
        <taxon>Tetragonisca</taxon>
    </lineage>
</organism>
<sequence>MNLHNDNSTMSRDHISITPQMIFTALKKLQLRKVYVPLNLISEYLRRSYPVENNVKIFTEELKRKLNCAVRVGLILKHGEDSYYLPTLRQEANALKTAFTAFWEIYKNYSRLPVSKIKNQHRTYSTLKKRTKSAKYPKNNDNHSK</sequence>
<reference evidence="1 2" key="1">
    <citation type="submission" date="2024-05" db="EMBL/GenBank/DDBJ databases">
        <title>The nuclear and mitochondrial genome assemblies of Tetragonisca angustula (Apidae: Meliponini), a tiny yet remarkable pollinator in the Neotropics.</title>
        <authorList>
            <person name="Ferrari R."/>
            <person name="Ricardo P.C."/>
            <person name="Dias F.C."/>
            <person name="Araujo N.S."/>
            <person name="Soares D.O."/>
            <person name="Zhou Q.-S."/>
            <person name="Zhu C.-D."/>
            <person name="Coutinho L."/>
            <person name="Airas M.C."/>
            <person name="Batista T.M."/>
        </authorList>
    </citation>
    <scope>NUCLEOTIDE SEQUENCE [LARGE SCALE GENOMIC DNA]</scope>
    <source>
        <strain evidence="1">ASF017062</strain>
        <tissue evidence="1">Abdomen</tissue>
    </source>
</reference>
<keyword evidence="2" id="KW-1185">Reference proteome</keyword>
<accession>A0AAW0ZWK0</accession>
<protein>
    <submittedName>
        <fullName evidence="1">Uncharacterized protein</fullName>
    </submittedName>
</protein>
<comment type="caution">
    <text evidence="1">The sequence shown here is derived from an EMBL/GenBank/DDBJ whole genome shotgun (WGS) entry which is preliminary data.</text>
</comment>
<evidence type="ECO:0000313" key="2">
    <source>
        <dbReference type="Proteomes" id="UP001432146"/>
    </source>
</evidence>
<gene>
    <name evidence="1" type="ORF">QLX08_006438</name>
</gene>